<dbReference type="EMBL" id="CAICTM010001744">
    <property type="protein sequence ID" value="CAB9525900.1"/>
    <property type="molecule type" value="Genomic_DNA"/>
</dbReference>
<evidence type="ECO:0000313" key="2">
    <source>
        <dbReference type="Proteomes" id="UP001153069"/>
    </source>
</evidence>
<comment type="caution">
    <text evidence="1">The sequence shown here is derived from an EMBL/GenBank/DDBJ whole genome shotgun (WGS) entry which is preliminary data.</text>
</comment>
<dbReference type="Proteomes" id="UP001153069">
    <property type="component" value="Unassembled WGS sequence"/>
</dbReference>
<keyword evidence="2" id="KW-1185">Reference proteome</keyword>
<protein>
    <recommendedName>
        <fullName evidence="3">BTB domain-containing protein</fullName>
    </recommendedName>
</protein>
<dbReference type="InterPro" id="IPR011333">
    <property type="entry name" value="SKP1/BTB/POZ_sf"/>
</dbReference>
<organism evidence="1 2">
    <name type="scientific">Seminavis robusta</name>
    <dbReference type="NCBI Taxonomy" id="568900"/>
    <lineage>
        <taxon>Eukaryota</taxon>
        <taxon>Sar</taxon>
        <taxon>Stramenopiles</taxon>
        <taxon>Ochrophyta</taxon>
        <taxon>Bacillariophyta</taxon>
        <taxon>Bacillariophyceae</taxon>
        <taxon>Bacillariophycidae</taxon>
        <taxon>Naviculales</taxon>
        <taxon>Naviculaceae</taxon>
        <taxon>Seminavis</taxon>
    </lineage>
</organism>
<reference evidence="1" key="1">
    <citation type="submission" date="2020-06" db="EMBL/GenBank/DDBJ databases">
        <authorList>
            <consortium name="Plant Systems Biology data submission"/>
        </authorList>
    </citation>
    <scope>NUCLEOTIDE SEQUENCE</scope>
    <source>
        <strain evidence="1">D6</strain>
    </source>
</reference>
<evidence type="ECO:0000313" key="1">
    <source>
        <dbReference type="EMBL" id="CAB9525900.1"/>
    </source>
</evidence>
<proteinExistence type="predicted"/>
<dbReference type="OrthoDB" id="9620072at2759"/>
<dbReference type="Gene3D" id="3.30.710.10">
    <property type="entry name" value="Potassium Channel Kv1.1, Chain A"/>
    <property type="match status" value="1"/>
</dbReference>
<dbReference type="SUPFAM" id="SSF54695">
    <property type="entry name" value="POZ domain"/>
    <property type="match status" value="1"/>
</dbReference>
<dbReference type="AlphaFoldDB" id="A0A9N8ET46"/>
<sequence>MSRKRGGGEIIDVESAATKQEKVFRSIKPDLVVVVGGKEFQEYSQHLCYSCEYFDNALRSGMKESWTKRFEFSDKDPKEWELVRSMLVPMGVKPRAEDVSIVLPWFDKLCCYEGVKECDKTLEAHLRAVFQGKFNGSASYRNGVPRPTGNIRPLTESLDLSLRFPGMGRSKQCCFELMSCILTTNRHLLKDMTDRATIASLMTTNEEFRKTCWAVMNGNLPAPIAAQHPSADESLLENGLWAGLILSAMVEAPNGYRY</sequence>
<name>A0A9N8ET46_9STRA</name>
<gene>
    <name evidence="1" type="ORF">SEMRO_1746_G294950.1</name>
</gene>
<evidence type="ECO:0008006" key="3">
    <source>
        <dbReference type="Google" id="ProtNLM"/>
    </source>
</evidence>
<accession>A0A9N8ET46</accession>